<protein>
    <submittedName>
        <fullName evidence="2">Uncharacterized protein</fullName>
    </submittedName>
</protein>
<dbReference type="EMBL" id="PDCK01000043">
    <property type="protein sequence ID" value="PRQ31983.1"/>
    <property type="molecule type" value="Genomic_DNA"/>
</dbReference>
<gene>
    <name evidence="2" type="ORF">RchiOBHm_Chr5g0041391</name>
</gene>
<evidence type="ECO:0000256" key="1">
    <source>
        <dbReference type="SAM" id="MobiDB-lite"/>
    </source>
</evidence>
<organism evidence="2 3">
    <name type="scientific">Rosa chinensis</name>
    <name type="common">China rose</name>
    <dbReference type="NCBI Taxonomy" id="74649"/>
    <lineage>
        <taxon>Eukaryota</taxon>
        <taxon>Viridiplantae</taxon>
        <taxon>Streptophyta</taxon>
        <taxon>Embryophyta</taxon>
        <taxon>Tracheophyta</taxon>
        <taxon>Spermatophyta</taxon>
        <taxon>Magnoliopsida</taxon>
        <taxon>eudicotyledons</taxon>
        <taxon>Gunneridae</taxon>
        <taxon>Pentapetalae</taxon>
        <taxon>rosids</taxon>
        <taxon>fabids</taxon>
        <taxon>Rosales</taxon>
        <taxon>Rosaceae</taxon>
        <taxon>Rosoideae</taxon>
        <taxon>Rosoideae incertae sedis</taxon>
        <taxon>Rosa</taxon>
    </lineage>
</organism>
<dbReference type="Gramene" id="PRQ31983">
    <property type="protein sequence ID" value="PRQ31983"/>
    <property type="gene ID" value="RchiOBHm_Chr5g0041391"/>
</dbReference>
<feature type="compositionally biased region" description="Polar residues" evidence="1">
    <location>
        <begin position="15"/>
        <end position="25"/>
    </location>
</feature>
<accession>A0A2P6QCS0</accession>
<dbReference type="Proteomes" id="UP000238479">
    <property type="component" value="Chromosome 5"/>
</dbReference>
<dbReference type="AlphaFoldDB" id="A0A2P6QCS0"/>
<comment type="caution">
    <text evidence="2">The sequence shown here is derived from an EMBL/GenBank/DDBJ whole genome shotgun (WGS) entry which is preliminary data.</text>
</comment>
<proteinExistence type="predicted"/>
<name>A0A2P6QCS0_ROSCH</name>
<evidence type="ECO:0000313" key="2">
    <source>
        <dbReference type="EMBL" id="PRQ31983.1"/>
    </source>
</evidence>
<evidence type="ECO:0000313" key="3">
    <source>
        <dbReference type="Proteomes" id="UP000238479"/>
    </source>
</evidence>
<reference evidence="2 3" key="1">
    <citation type="journal article" date="2018" name="Nat. Genet.">
        <title>The Rosa genome provides new insights in the design of modern roses.</title>
        <authorList>
            <person name="Bendahmane M."/>
        </authorList>
    </citation>
    <scope>NUCLEOTIDE SEQUENCE [LARGE SCALE GENOMIC DNA]</scope>
    <source>
        <strain evidence="3">cv. Old Blush</strain>
    </source>
</reference>
<sequence>MEMIQTPHHGHANEKGSQNVQQDGNANDKHRMQLLSNVAIQMDIVMKMFMMRCIIRFCLNNHLWKHLLFHHNHFHHL</sequence>
<keyword evidence="3" id="KW-1185">Reference proteome</keyword>
<feature type="region of interest" description="Disordered" evidence="1">
    <location>
        <begin position="1"/>
        <end position="28"/>
    </location>
</feature>